<dbReference type="InterPro" id="IPR008538">
    <property type="entry name" value="Uma2"/>
</dbReference>
<protein>
    <recommendedName>
        <fullName evidence="1">Putative restriction endonuclease domain-containing protein</fullName>
    </recommendedName>
</protein>
<dbReference type="Proteomes" id="UP000002524">
    <property type="component" value="Chromosome 1"/>
</dbReference>
<sequence length="186" mass="21130">MTGPAFKAMSVEEYLRSEENSPVKHEYVAGFIYPLHAQAGVSRTHSAISVNIVATLHPHARKQGCRLHLADMRLRIEERNTFYYPDVMLVCDTDTGSDLAETAPCLLVEILSPSTAQIDRVGKWAMYTALPSLQSYLIVHQDERRVVEYRREGTEWQMREVVQDGELWIDCLEMSLSLEDIFGGVL</sequence>
<dbReference type="eggNOG" id="COG4636">
    <property type="taxonomic scope" value="Bacteria"/>
</dbReference>
<dbReference type="OrthoDB" id="9799703at2"/>
<gene>
    <name evidence="2" type="ordered locus">DR_0469</name>
</gene>
<dbReference type="InterPro" id="IPR011335">
    <property type="entry name" value="Restrct_endonuc-II-like"/>
</dbReference>
<evidence type="ECO:0000313" key="2">
    <source>
        <dbReference type="EMBL" id="AAF10048.1"/>
    </source>
</evidence>
<dbReference type="STRING" id="243230.DR_0469"/>
<name>Q9RX46_DEIRA</name>
<dbReference type="GeneID" id="69516705"/>
<dbReference type="Pfam" id="PF05685">
    <property type="entry name" value="Uma2"/>
    <property type="match status" value="1"/>
</dbReference>
<dbReference type="HOGENOM" id="CLU_076312_6_0_0"/>
<dbReference type="KEGG" id="dra:DR_0469"/>
<dbReference type="InterPro" id="IPR012296">
    <property type="entry name" value="Nuclease_put_TT1808"/>
</dbReference>
<dbReference type="SUPFAM" id="SSF52980">
    <property type="entry name" value="Restriction endonuclease-like"/>
    <property type="match status" value="1"/>
</dbReference>
<dbReference type="PATRIC" id="fig|243230.17.peg.647"/>
<evidence type="ECO:0000259" key="1">
    <source>
        <dbReference type="Pfam" id="PF05685"/>
    </source>
</evidence>
<dbReference type="PANTHER" id="PTHR36558:SF1">
    <property type="entry name" value="RESTRICTION ENDONUCLEASE DOMAIN-CONTAINING PROTEIN-RELATED"/>
    <property type="match status" value="1"/>
</dbReference>
<proteinExistence type="predicted"/>
<organism evidence="2 3">
    <name type="scientific">Deinococcus radiodurans (strain ATCC 13939 / DSM 20539 / JCM 16871 / CCUG 27074 / LMG 4051 / NBRC 15346 / NCIMB 9279 / VKM B-1422 / R1)</name>
    <dbReference type="NCBI Taxonomy" id="243230"/>
    <lineage>
        <taxon>Bacteria</taxon>
        <taxon>Thermotogati</taxon>
        <taxon>Deinococcota</taxon>
        <taxon>Deinococci</taxon>
        <taxon>Deinococcales</taxon>
        <taxon>Deinococcaceae</taxon>
        <taxon>Deinococcus</taxon>
    </lineage>
</organism>
<dbReference type="Gene3D" id="3.90.1570.10">
    <property type="entry name" value="tt1808, chain A"/>
    <property type="match status" value="1"/>
</dbReference>
<dbReference type="InParanoid" id="Q9RX46"/>
<dbReference type="PANTHER" id="PTHR36558">
    <property type="entry name" value="GLR1098 PROTEIN"/>
    <property type="match status" value="1"/>
</dbReference>
<keyword evidence="3" id="KW-1185">Reference proteome</keyword>
<accession>Q9RX46</accession>
<dbReference type="CDD" id="cd06260">
    <property type="entry name" value="DUF820-like"/>
    <property type="match status" value="1"/>
</dbReference>
<dbReference type="RefSeq" id="WP_010887114.1">
    <property type="nucleotide sequence ID" value="NC_001263.1"/>
</dbReference>
<dbReference type="PIR" id="E75515">
    <property type="entry name" value="E75515"/>
</dbReference>
<dbReference type="PaxDb" id="243230-DR_0469"/>
<dbReference type="EMBL" id="AE000513">
    <property type="protein sequence ID" value="AAF10048.1"/>
    <property type="molecule type" value="Genomic_DNA"/>
</dbReference>
<dbReference type="AlphaFoldDB" id="Q9RX46"/>
<reference evidence="2 3" key="1">
    <citation type="journal article" date="1999" name="Science">
        <title>Genome sequence of the radioresistant bacterium Deinococcus radiodurans R1.</title>
        <authorList>
            <person name="White O."/>
            <person name="Eisen J.A."/>
            <person name="Heidelberg J.F."/>
            <person name="Hickey E.K."/>
            <person name="Peterson J.D."/>
            <person name="Dodson R.J."/>
            <person name="Haft D.H."/>
            <person name="Gwinn M.L."/>
            <person name="Nelson W.C."/>
            <person name="Richardson D.L."/>
            <person name="Moffat K.S."/>
            <person name="Qin H."/>
            <person name="Jiang L."/>
            <person name="Pamphile W."/>
            <person name="Crosby M."/>
            <person name="Shen M."/>
            <person name="Vamathevan J.J."/>
            <person name="Lam P."/>
            <person name="McDonald L."/>
            <person name="Utterback T."/>
            <person name="Zalewski C."/>
            <person name="Makarova K.S."/>
            <person name="Aravind L."/>
            <person name="Daly M.J."/>
            <person name="Minton K.W."/>
            <person name="Fleischmann R.D."/>
            <person name="Ketchum K.A."/>
            <person name="Nelson K.E."/>
            <person name="Salzberg S."/>
            <person name="Smith H.O."/>
            <person name="Venter J.C."/>
            <person name="Fraser C.M."/>
        </authorList>
    </citation>
    <scope>NUCLEOTIDE SEQUENCE [LARGE SCALE GENOMIC DNA]</scope>
    <source>
        <strain evidence="3">ATCC 13939 / DSM 20539 / JCM 16871 / LMG 4051 / NBRC 15346 / NCIMB 9279 / R1 / VKM B-1422</strain>
    </source>
</reference>
<feature type="domain" description="Putative restriction endonuclease" evidence="1">
    <location>
        <begin position="11"/>
        <end position="173"/>
    </location>
</feature>
<dbReference type="EnsemblBacteria" id="AAF10048">
    <property type="protein sequence ID" value="AAF10048"/>
    <property type="gene ID" value="DR_0469"/>
</dbReference>
<evidence type="ECO:0000313" key="3">
    <source>
        <dbReference type="Proteomes" id="UP000002524"/>
    </source>
</evidence>